<dbReference type="Proteomes" id="UP000019109">
    <property type="component" value="Unassembled WGS sequence"/>
</dbReference>
<dbReference type="InterPro" id="IPR023319">
    <property type="entry name" value="Tex-like_HTH_dom_sf"/>
</dbReference>
<keyword evidence="4" id="KW-1185">Reference proteome</keyword>
<evidence type="ECO:0000259" key="1">
    <source>
        <dbReference type="Pfam" id="PF09371"/>
    </source>
</evidence>
<dbReference type="AlphaFoldDB" id="W4V9D4"/>
<dbReference type="FunFam" id="1.10.10.650:FF:000001">
    <property type="entry name" value="S1 RNA-binding domain 1"/>
    <property type="match status" value="1"/>
</dbReference>
<accession>W4V9D4</accession>
<feature type="domain" description="Tex-like protein N-terminal" evidence="1">
    <location>
        <begin position="3"/>
        <end position="76"/>
    </location>
</feature>
<sequence length="282" mass="32753">MADIISTLIKEFNLKPFQVENTVKLIDGGNTIPFIARYRKEMTGELNDQVLRELNERLVYLRNLEARKEEVRRLIEEQGKLTEEITASLEKATSLREIEDIYRPFRPKRRTRATIAKEKGLEPLAQILMAQELKTGSIEDVAKPFINPEKEVNTSEDAINGAMDIVAEDISDDPQIRSVVRDAFIKQGVIVSKKKKDEDSVYRMYYDFSEPVAKIASHRVLAINRGEKEEFLQVKIEVPEERLMENLKSKLIKKPFSITSEYVEKALMDSYERLIYLRLREK</sequence>
<proteinExistence type="predicted"/>
<dbReference type="GO" id="GO:0006412">
    <property type="term" value="P:translation"/>
    <property type="evidence" value="ECO:0007669"/>
    <property type="project" value="TreeGrafter"/>
</dbReference>
<dbReference type="SUPFAM" id="SSF158832">
    <property type="entry name" value="Tex N-terminal region-like"/>
    <property type="match status" value="1"/>
</dbReference>
<dbReference type="GO" id="GO:0003729">
    <property type="term" value="F:mRNA binding"/>
    <property type="evidence" value="ECO:0007669"/>
    <property type="project" value="TreeGrafter"/>
</dbReference>
<evidence type="ECO:0000313" key="3">
    <source>
        <dbReference type="EMBL" id="GAE90005.1"/>
    </source>
</evidence>
<dbReference type="InterPro" id="IPR023323">
    <property type="entry name" value="Tex-like_dom_sf"/>
</dbReference>
<dbReference type="Gene3D" id="1.10.3500.10">
    <property type="entry name" value="Tex N-terminal region-like"/>
    <property type="match status" value="1"/>
</dbReference>
<dbReference type="InterPro" id="IPR018974">
    <property type="entry name" value="Tex-like_N"/>
</dbReference>
<organism evidence="3 4">
    <name type="scientific">Acetivibrio straminisolvens JCM 21531</name>
    <dbReference type="NCBI Taxonomy" id="1294263"/>
    <lineage>
        <taxon>Bacteria</taxon>
        <taxon>Bacillati</taxon>
        <taxon>Bacillota</taxon>
        <taxon>Clostridia</taxon>
        <taxon>Eubacteriales</taxon>
        <taxon>Oscillospiraceae</taxon>
        <taxon>Acetivibrio</taxon>
    </lineage>
</organism>
<dbReference type="Pfam" id="PF09371">
    <property type="entry name" value="Tex_N"/>
    <property type="match status" value="1"/>
</dbReference>
<reference evidence="3" key="1">
    <citation type="journal article" date="2014" name="Genome Announc.">
        <title>Draft Genome Sequence of Clostridium straminisolvens Strain JCM 21531T, Isolated from a Cellulose-Degrading Bacterial Community.</title>
        <authorList>
            <person name="Yuki M."/>
            <person name="Oshima K."/>
            <person name="Suda W."/>
            <person name="Sakamoto M."/>
            <person name="Kitamura K."/>
            <person name="Iida T."/>
            <person name="Hattori M."/>
            <person name="Ohkuma M."/>
        </authorList>
    </citation>
    <scope>NUCLEOTIDE SEQUENCE [LARGE SCALE GENOMIC DNA]</scope>
    <source>
        <strain evidence="3">JCM 21531</strain>
    </source>
</reference>
<evidence type="ECO:0000313" key="4">
    <source>
        <dbReference type="Proteomes" id="UP000019109"/>
    </source>
</evidence>
<dbReference type="Gene3D" id="1.10.10.650">
    <property type="entry name" value="RuvA domain 2-like"/>
    <property type="match status" value="1"/>
</dbReference>
<name>W4V9D4_9FIRM</name>
<gene>
    <name evidence="3" type="ORF">JCM21531_3583</name>
</gene>
<dbReference type="EMBL" id="BAVR01000052">
    <property type="protein sequence ID" value="GAE90005.1"/>
    <property type="molecule type" value="Genomic_DNA"/>
</dbReference>
<feature type="domain" description="Tex-like central region" evidence="2">
    <location>
        <begin position="139"/>
        <end position="260"/>
    </location>
</feature>
<protein>
    <submittedName>
        <fullName evidence="3">Transcription accessory protein</fullName>
    </submittedName>
</protein>
<dbReference type="InterPro" id="IPR050437">
    <property type="entry name" value="Ribos_protein_bS1-like"/>
</dbReference>
<comment type="caution">
    <text evidence="3">The sequence shown here is derived from an EMBL/GenBank/DDBJ whole genome shotgun (WGS) entry which is preliminary data.</text>
</comment>
<dbReference type="GO" id="GO:0003735">
    <property type="term" value="F:structural constituent of ribosome"/>
    <property type="evidence" value="ECO:0007669"/>
    <property type="project" value="TreeGrafter"/>
</dbReference>
<dbReference type="PANTHER" id="PTHR10724:SF10">
    <property type="entry name" value="S1 RNA-BINDING DOMAIN-CONTAINING PROTEIN 1"/>
    <property type="match status" value="1"/>
</dbReference>
<dbReference type="Pfam" id="PF22706">
    <property type="entry name" value="Tex_central_region"/>
    <property type="match status" value="1"/>
</dbReference>
<dbReference type="PANTHER" id="PTHR10724">
    <property type="entry name" value="30S RIBOSOMAL PROTEIN S1"/>
    <property type="match status" value="1"/>
</dbReference>
<dbReference type="InterPro" id="IPR055179">
    <property type="entry name" value="Tex-like_central_region"/>
</dbReference>
<evidence type="ECO:0000259" key="2">
    <source>
        <dbReference type="Pfam" id="PF22706"/>
    </source>
</evidence>
<dbReference type="STRING" id="1294263.JCM21531_3583"/>